<dbReference type="RefSeq" id="WP_005380408.1">
    <property type="nucleotide sequence ID" value="NZ_AEDS01000042.1"/>
</dbReference>
<accession>E1LBN9</accession>
<protein>
    <submittedName>
        <fullName evidence="2">Uncharacterized protein</fullName>
    </submittedName>
</protein>
<gene>
    <name evidence="2" type="ORF">HMPREF9684_0038</name>
</gene>
<name>E1LBN9_9FIRM</name>
<dbReference type="AlphaFoldDB" id="E1LBN9"/>
<proteinExistence type="predicted"/>
<evidence type="ECO:0000313" key="2">
    <source>
        <dbReference type="EMBL" id="EFL57988.1"/>
    </source>
</evidence>
<evidence type="ECO:0000256" key="1">
    <source>
        <dbReference type="SAM" id="MobiDB-lite"/>
    </source>
</evidence>
<dbReference type="Proteomes" id="UP000005942">
    <property type="component" value="Unassembled WGS sequence"/>
</dbReference>
<organism evidence="2 3">
    <name type="scientific">Veillonella atypica ACS-134-V-Col7a</name>
    <dbReference type="NCBI Taxonomy" id="866778"/>
    <lineage>
        <taxon>Bacteria</taxon>
        <taxon>Bacillati</taxon>
        <taxon>Bacillota</taxon>
        <taxon>Negativicutes</taxon>
        <taxon>Veillonellales</taxon>
        <taxon>Veillonellaceae</taxon>
        <taxon>Veillonella</taxon>
    </lineage>
</organism>
<feature type="region of interest" description="Disordered" evidence="1">
    <location>
        <begin position="58"/>
        <end position="111"/>
    </location>
</feature>
<feature type="compositionally biased region" description="Basic and acidic residues" evidence="1">
    <location>
        <begin position="65"/>
        <end position="79"/>
    </location>
</feature>
<evidence type="ECO:0000313" key="3">
    <source>
        <dbReference type="Proteomes" id="UP000005942"/>
    </source>
</evidence>
<sequence>MAKQQFKSQADICKKSLDILHKAIEMDPGNAEEYQAGIAYTENVMKASNAIVKAFDVVEPPKSATPKDKTEDATKEEKPKRTRKTKTAKEPAPVDSQPATDETQSVVESSVEENADFFAMFGD</sequence>
<comment type="caution">
    <text evidence="2">The sequence shown here is derived from an EMBL/GenBank/DDBJ whole genome shotgun (WGS) entry which is preliminary data.</text>
</comment>
<reference evidence="2 3" key="1">
    <citation type="submission" date="2010-08" db="EMBL/GenBank/DDBJ databases">
        <authorList>
            <person name="Durkin A.S."/>
            <person name="Madupu R."/>
            <person name="Torralba M."/>
            <person name="Gillis M."/>
            <person name="Methe B."/>
            <person name="Sutton G."/>
            <person name="Nelson K.E."/>
        </authorList>
    </citation>
    <scope>NUCLEOTIDE SEQUENCE [LARGE SCALE GENOMIC DNA]</scope>
    <source>
        <strain evidence="2 3">ACS-134-V-Col7a</strain>
    </source>
</reference>
<dbReference type="EMBL" id="AEDS01000042">
    <property type="protein sequence ID" value="EFL57988.1"/>
    <property type="molecule type" value="Genomic_DNA"/>
</dbReference>